<evidence type="ECO:0000259" key="6">
    <source>
        <dbReference type="PROSITE" id="PS50850"/>
    </source>
</evidence>
<dbReference type="Proteomes" id="UP001499854">
    <property type="component" value="Unassembled WGS sequence"/>
</dbReference>
<dbReference type="Gene3D" id="1.20.1250.20">
    <property type="entry name" value="MFS general substrate transporter like domains"/>
    <property type="match status" value="1"/>
</dbReference>
<feature type="transmembrane region" description="Helical" evidence="5">
    <location>
        <begin position="243"/>
        <end position="263"/>
    </location>
</feature>
<dbReference type="SUPFAM" id="SSF103473">
    <property type="entry name" value="MFS general substrate transporter"/>
    <property type="match status" value="1"/>
</dbReference>
<reference evidence="7 8" key="1">
    <citation type="journal article" date="2019" name="Int. J. Syst. Evol. Microbiol.">
        <title>The Global Catalogue of Microorganisms (GCM) 10K type strain sequencing project: providing services to taxonomists for standard genome sequencing and annotation.</title>
        <authorList>
            <consortium name="The Broad Institute Genomics Platform"/>
            <consortium name="The Broad Institute Genome Sequencing Center for Infectious Disease"/>
            <person name="Wu L."/>
            <person name="Ma J."/>
        </authorList>
    </citation>
    <scope>NUCLEOTIDE SEQUENCE [LARGE SCALE GENOMIC DNA]</scope>
    <source>
        <strain evidence="7 8">JCM 16013</strain>
    </source>
</reference>
<feature type="transmembrane region" description="Helical" evidence="5">
    <location>
        <begin position="209"/>
        <end position="231"/>
    </location>
</feature>
<comment type="caution">
    <text evidence="7">The sequence shown here is derived from an EMBL/GenBank/DDBJ whole genome shotgun (WGS) entry which is preliminary data.</text>
</comment>
<feature type="transmembrane region" description="Helical" evidence="5">
    <location>
        <begin position="168"/>
        <end position="188"/>
    </location>
</feature>
<evidence type="ECO:0000256" key="5">
    <source>
        <dbReference type="SAM" id="Phobius"/>
    </source>
</evidence>
<dbReference type="Pfam" id="PF07690">
    <property type="entry name" value="MFS_1"/>
    <property type="match status" value="1"/>
</dbReference>
<dbReference type="PANTHER" id="PTHR23542:SF1">
    <property type="entry name" value="MAJOR FACILITATOR SUPERFAMILY (MFS) PROFILE DOMAIN-CONTAINING PROTEIN"/>
    <property type="match status" value="1"/>
</dbReference>
<protein>
    <submittedName>
        <fullName evidence="7">MFS transporter</fullName>
    </submittedName>
</protein>
<accession>A0ABN2RWY4</accession>
<proteinExistence type="predicted"/>
<organism evidence="7 8">
    <name type="scientific">Catenulispora subtropica</name>
    <dbReference type="NCBI Taxonomy" id="450798"/>
    <lineage>
        <taxon>Bacteria</taxon>
        <taxon>Bacillati</taxon>
        <taxon>Actinomycetota</taxon>
        <taxon>Actinomycetes</taxon>
        <taxon>Catenulisporales</taxon>
        <taxon>Catenulisporaceae</taxon>
        <taxon>Catenulispora</taxon>
    </lineage>
</organism>
<dbReference type="PROSITE" id="PS50850">
    <property type="entry name" value="MFS"/>
    <property type="match status" value="1"/>
</dbReference>
<dbReference type="EMBL" id="BAAAQM010000022">
    <property type="protein sequence ID" value="GAA1976274.1"/>
    <property type="molecule type" value="Genomic_DNA"/>
</dbReference>
<dbReference type="InterPro" id="IPR011701">
    <property type="entry name" value="MFS"/>
</dbReference>
<keyword evidence="8" id="KW-1185">Reference proteome</keyword>
<feature type="transmembrane region" description="Helical" evidence="5">
    <location>
        <begin position="41"/>
        <end position="65"/>
    </location>
</feature>
<dbReference type="PANTHER" id="PTHR23542">
    <property type="match status" value="1"/>
</dbReference>
<feature type="transmembrane region" description="Helical" evidence="5">
    <location>
        <begin position="77"/>
        <end position="95"/>
    </location>
</feature>
<evidence type="ECO:0000256" key="4">
    <source>
        <dbReference type="ARBA" id="ARBA00023136"/>
    </source>
</evidence>
<gene>
    <name evidence="7" type="ORF">GCM10009838_40690</name>
</gene>
<evidence type="ECO:0000256" key="2">
    <source>
        <dbReference type="ARBA" id="ARBA00022692"/>
    </source>
</evidence>
<comment type="subcellular location">
    <subcellularLocation>
        <location evidence="1">Cell membrane</location>
        <topology evidence="1">Multi-pass membrane protein</topology>
    </subcellularLocation>
</comment>
<keyword evidence="4 5" id="KW-0472">Membrane</keyword>
<sequence>MGYLALLRLPFITRLLAGSLVGRLPGGMSILMIPLALRRSGLDYGFVGLASGALAVSAAVGGPVLGRLVDRVGQVTVLVPAAAASGLGFVILASAPGDRAAVLVGVVLAGAAAPPLEPCIRILWPSLVPTDRLPSAYALDSAAQELIFVSGPLVVAGCVAWASPAAALWLGAGLGAVGVLVVATARPVRHWRPEPREAHWLGPLRSPGLVVLLTSLIGLGVAIGTLNVFLVDYAEHHPFPGGAGSMMAINAFGSLLGALAYGARRWRGSGPNQLLALRLGLGLSYALLLFVPAPPLMVAVMVASGLCFAPSLTVLFMLTGELAPAGTATEAFAWLITLFSVGAATGSAITGFVVDHAGLGTAAVTAVAGVGAAVLIQLAGRRFLAEDRTLPAAMLGQIEEALRLGGVSDE</sequence>
<evidence type="ECO:0000256" key="3">
    <source>
        <dbReference type="ARBA" id="ARBA00022989"/>
    </source>
</evidence>
<feature type="transmembrane region" description="Helical" evidence="5">
    <location>
        <begin position="101"/>
        <end position="124"/>
    </location>
</feature>
<dbReference type="RefSeq" id="WP_344658638.1">
    <property type="nucleotide sequence ID" value="NZ_BAAAQM010000022.1"/>
</dbReference>
<feature type="transmembrane region" description="Helical" evidence="5">
    <location>
        <begin position="359"/>
        <end position="379"/>
    </location>
</feature>
<name>A0ABN2RWY4_9ACTN</name>
<evidence type="ECO:0000313" key="7">
    <source>
        <dbReference type="EMBL" id="GAA1976274.1"/>
    </source>
</evidence>
<feature type="transmembrane region" description="Helical" evidence="5">
    <location>
        <begin position="299"/>
        <end position="319"/>
    </location>
</feature>
<evidence type="ECO:0000256" key="1">
    <source>
        <dbReference type="ARBA" id="ARBA00004651"/>
    </source>
</evidence>
<keyword evidence="2 5" id="KW-0812">Transmembrane</keyword>
<dbReference type="InterPro" id="IPR036259">
    <property type="entry name" value="MFS_trans_sf"/>
</dbReference>
<feature type="transmembrane region" description="Helical" evidence="5">
    <location>
        <begin position="275"/>
        <end position="293"/>
    </location>
</feature>
<feature type="transmembrane region" description="Helical" evidence="5">
    <location>
        <begin position="331"/>
        <end position="353"/>
    </location>
</feature>
<dbReference type="InterPro" id="IPR020846">
    <property type="entry name" value="MFS_dom"/>
</dbReference>
<keyword evidence="3 5" id="KW-1133">Transmembrane helix</keyword>
<evidence type="ECO:0000313" key="8">
    <source>
        <dbReference type="Proteomes" id="UP001499854"/>
    </source>
</evidence>
<feature type="domain" description="Major facilitator superfamily (MFS) profile" evidence="6">
    <location>
        <begin position="1"/>
        <end position="190"/>
    </location>
</feature>